<dbReference type="EMBL" id="JACJTA010000003">
    <property type="protein sequence ID" value="MBD2603442.1"/>
    <property type="molecule type" value="Genomic_DNA"/>
</dbReference>
<dbReference type="RefSeq" id="WP_190909671.1">
    <property type="nucleotide sequence ID" value="NZ_JACJTA010000003.1"/>
</dbReference>
<dbReference type="Proteomes" id="UP000660380">
    <property type="component" value="Unassembled WGS sequence"/>
</dbReference>
<name>A0ABR8GJR0_9CYAN</name>
<gene>
    <name evidence="1" type="ORF">H6G81_02570</name>
</gene>
<comment type="caution">
    <text evidence="1">The sequence shown here is derived from an EMBL/GenBank/DDBJ whole genome shotgun (WGS) entry which is preliminary data.</text>
</comment>
<proteinExistence type="predicted"/>
<accession>A0ABR8GJR0</accession>
<sequence>MAICRAIAYIISHKNGEWGIGQWAMGHGKNPIRTGITFLSFFNSQCPMPNALCTMPYAQIDDASSTTD</sequence>
<protein>
    <submittedName>
        <fullName evidence="1">Uncharacterized protein</fullName>
    </submittedName>
</protein>
<organism evidence="1 2">
    <name type="scientific">Scytonema hofmannii FACHB-248</name>
    <dbReference type="NCBI Taxonomy" id="1842502"/>
    <lineage>
        <taxon>Bacteria</taxon>
        <taxon>Bacillati</taxon>
        <taxon>Cyanobacteriota</taxon>
        <taxon>Cyanophyceae</taxon>
        <taxon>Nostocales</taxon>
        <taxon>Scytonemataceae</taxon>
        <taxon>Scytonema</taxon>
    </lineage>
</organism>
<evidence type="ECO:0000313" key="2">
    <source>
        <dbReference type="Proteomes" id="UP000660380"/>
    </source>
</evidence>
<reference evidence="1 2" key="1">
    <citation type="journal article" date="2020" name="ISME J.">
        <title>Comparative genomics reveals insights into cyanobacterial evolution and habitat adaptation.</title>
        <authorList>
            <person name="Chen M.Y."/>
            <person name="Teng W.K."/>
            <person name="Zhao L."/>
            <person name="Hu C.X."/>
            <person name="Zhou Y.K."/>
            <person name="Han B.P."/>
            <person name="Song L.R."/>
            <person name="Shu W.S."/>
        </authorList>
    </citation>
    <scope>NUCLEOTIDE SEQUENCE [LARGE SCALE GENOMIC DNA]</scope>
    <source>
        <strain evidence="1 2">FACHB-248</strain>
    </source>
</reference>
<keyword evidence="2" id="KW-1185">Reference proteome</keyword>
<evidence type="ECO:0000313" key="1">
    <source>
        <dbReference type="EMBL" id="MBD2603442.1"/>
    </source>
</evidence>